<dbReference type="EMBL" id="SUKA01000013">
    <property type="protein sequence ID" value="TJY60069.1"/>
    <property type="molecule type" value="Genomic_DNA"/>
</dbReference>
<evidence type="ECO:0000313" key="4">
    <source>
        <dbReference type="EMBL" id="TJY60069.1"/>
    </source>
</evidence>
<evidence type="ECO:0000313" key="5">
    <source>
        <dbReference type="Proteomes" id="UP000309872"/>
    </source>
</evidence>
<dbReference type="InterPro" id="IPR011042">
    <property type="entry name" value="6-blade_b-propeller_TolB-like"/>
</dbReference>
<accession>A0A4V5LWW4</accession>
<evidence type="ECO:0000256" key="3">
    <source>
        <dbReference type="SAM" id="SignalP"/>
    </source>
</evidence>
<evidence type="ECO:0000256" key="1">
    <source>
        <dbReference type="ARBA" id="ARBA00022737"/>
    </source>
</evidence>
<keyword evidence="3" id="KW-0732">Signal</keyword>
<sequence>MKLSSIKLYSYLSLLFAVQFLSAGAQTDTLNAHLQSVVPASMMNMSQVLPEGGMVQPLSTGAPVISYGAARTFAVNEQISWSPTNSGDAATFSVTVEQTLLSGYYNPLNTASAADGSLYITNTGYHSILKRTAAGVQTVFAGGNSTVYGYVNGTGTAARFRHPSFLAIDASGNIFVADQQNHRIRKITPSGVVTTFAGSGSIGSANGTGTAASFHYPMGLAFDGSGNLYVADAYNNKIRKITPSGVVSDYAGSGVQGQQDGTVLTARFYQPKSLYFDSNGDLYVADRLNNILRKVSGGNVTTVAGNGTTGFVDGQGSAARFNGFSDFVIRRGNIYSVDMLNNALRYISPSGNVITISTSGQITNPFSISEDAAGKLYIAENTSHRIKKVSVQQAYSISPALPIGLTFDHSTGKISGKLSAVTVSQSYTVTARNTSGTATSILTFSVGGSSGGANFGSSDQNYILET</sequence>
<gene>
    <name evidence="4" type="ORF">FAZ19_23275</name>
</gene>
<dbReference type="PANTHER" id="PTHR13833:SF71">
    <property type="entry name" value="NHL DOMAIN-CONTAINING PROTEIN"/>
    <property type="match status" value="1"/>
</dbReference>
<dbReference type="Gene3D" id="2.120.10.30">
    <property type="entry name" value="TolB, C-terminal domain"/>
    <property type="match status" value="2"/>
</dbReference>
<dbReference type="Pfam" id="PF05345">
    <property type="entry name" value="He_PIG"/>
    <property type="match status" value="1"/>
</dbReference>
<feature type="chain" id="PRO_5020388697" description="SMP-30/Gluconolactonase/LRE-like region domain-containing protein" evidence="3">
    <location>
        <begin position="26"/>
        <end position="466"/>
    </location>
</feature>
<dbReference type="Proteomes" id="UP000309872">
    <property type="component" value="Unassembled WGS sequence"/>
</dbReference>
<dbReference type="PANTHER" id="PTHR13833">
    <property type="match status" value="1"/>
</dbReference>
<keyword evidence="5" id="KW-1185">Reference proteome</keyword>
<protein>
    <recommendedName>
        <fullName evidence="6">SMP-30/Gluconolactonase/LRE-like region domain-containing protein</fullName>
    </recommendedName>
</protein>
<dbReference type="InterPro" id="IPR001258">
    <property type="entry name" value="NHL_repeat"/>
</dbReference>
<keyword evidence="1" id="KW-0677">Repeat</keyword>
<comment type="caution">
    <text evidence="4">The sequence shown here is derived from an EMBL/GenBank/DDBJ whole genome shotgun (WGS) entry which is preliminary data.</text>
</comment>
<feature type="non-terminal residue" evidence="4">
    <location>
        <position position="466"/>
    </location>
</feature>
<dbReference type="PROSITE" id="PS51125">
    <property type="entry name" value="NHL"/>
    <property type="match status" value="1"/>
</dbReference>
<reference evidence="4 5" key="1">
    <citation type="submission" date="2019-04" db="EMBL/GenBank/DDBJ databases">
        <title>Sphingobacterium olei sp. nov., isolated from oil-contaminated soil.</title>
        <authorList>
            <person name="Liu B."/>
        </authorList>
    </citation>
    <scope>NUCLEOTIDE SEQUENCE [LARGE SCALE GENOMIC DNA]</scope>
    <source>
        <strain evidence="4 5">Y3L14</strain>
    </source>
</reference>
<dbReference type="Gene3D" id="2.60.40.10">
    <property type="entry name" value="Immunoglobulins"/>
    <property type="match status" value="1"/>
</dbReference>
<proteinExistence type="predicted"/>
<dbReference type="AlphaFoldDB" id="A0A4V5LWW4"/>
<evidence type="ECO:0008006" key="6">
    <source>
        <dbReference type="Google" id="ProtNLM"/>
    </source>
</evidence>
<dbReference type="InterPro" id="IPR013783">
    <property type="entry name" value="Ig-like_fold"/>
</dbReference>
<evidence type="ECO:0000256" key="2">
    <source>
        <dbReference type="PROSITE-ProRule" id="PRU00504"/>
    </source>
</evidence>
<dbReference type="SUPFAM" id="SSF101898">
    <property type="entry name" value="NHL repeat"/>
    <property type="match status" value="2"/>
</dbReference>
<feature type="repeat" description="NHL" evidence="2">
    <location>
        <begin position="160"/>
        <end position="190"/>
    </location>
</feature>
<dbReference type="Pfam" id="PF01436">
    <property type="entry name" value="NHL"/>
    <property type="match status" value="1"/>
</dbReference>
<organism evidence="4 5">
    <name type="scientific">Sphingobacterium alkalisoli</name>
    <dbReference type="NCBI Taxonomy" id="1874115"/>
    <lineage>
        <taxon>Bacteria</taxon>
        <taxon>Pseudomonadati</taxon>
        <taxon>Bacteroidota</taxon>
        <taxon>Sphingobacteriia</taxon>
        <taxon>Sphingobacteriales</taxon>
        <taxon>Sphingobacteriaceae</taxon>
        <taxon>Sphingobacterium</taxon>
    </lineage>
</organism>
<feature type="signal peptide" evidence="3">
    <location>
        <begin position="1"/>
        <end position="25"/>
    </location>
</feature>
<name>A0A4V5LWW4_9SPHI</name>